<comment type="similarity">
    <text evidence="2">Belongs to the cytochrome P450 family.</text>
</comment>
<accession>A0A8H3F3G7</accession>
<feature type="binding site" description="axial binding residue" evidence="7">
    <location>
        <position position="459"/>
    </location>
    <ligand>
        <name>heme</name>
        <dbReference type="ChEBI" id="CHEBI:30413"/>
    </ligand>
    <ligandPart>
        <name>Fe</name>
        <dbReference type="ChEBI" id="CHEBI:18248"/>
    </ligandPart>
</feature>
<keyword evidence="6" id="KW-0503">Monooxygenase</keyword>
<dbReference type="InterPro" id="IPR001128">
    <property type="entry name" value="Cyt_P450"/>
</dbReference>
<evidence type="ECO:0000313" key="9">
    <source>
        <dbReference type="Proteomes" id="UP000664203"/>
    </source>
</evidence>
<dbReference type="PANTHER" id="PTHR46206:SF6">
    <property type="entry name" value="CYTOCHROME P450 MONOOXYGENASE AN1598-RELATED"/>
    <property type="match status" value="1"/>
</dbReference>
<keyword evidence="3 7" id="KW-0479">Metal-binding</keyword>
<evidence type="ECO:0000256" key="3">
    <source>
        <dbReference type="ARBA" id="ARBA00022723"/>
    </source>
</evidence>
<comment type="cofactor">
    <cofactor evidence="1 7">
        <name>heme</name>
        <dbReference type="ChEBI" id="CHEBI:30413"/>
    </cofactor>
</comment>
<evidence type="ECO:0000256" key="1">
    <source>
        <dbReference type="ARBA" id="ARBA00001971"/>
    </source>
</evidence>
<keyword evidence="7" id="KW-0349">Heme</keyword>
<evidence type="ECO:0008006" key="10">
    <source>
        <dbReference type="Google" id="ProtNLM"/>
    </source>
</evidence>
<dbReference type="GO" id="GO:0020037">
    <property type="term" value="F:heme binding"/>
    <property type="evidence" value="ECO:0007669"/>
    <property type="project" value="InterPro"/>
</dbReference>
<keyword evidence="5 7" id="KW-0408">Iron</keyword>
<keyword evidence="9" id="KW-1185">Reference proteome</keyword>
<name>A0A8H3F3G7_9LECA</name>
<dbReference type="Proteomes" id="UP000664203">
    <property type="component" value="Unassembled WGS sequence"/>
</dbReference>
<dbReference type="PANTHER" id="PTHR46206">
    <property type="entry name" value="CYTOCHROME P450"/>
    <property type="match status" value="1"/>
</dbReference>
<dbReference type="GO" id="GO:0016705">
    <property type="term" value="F:oxidoreductase activity, acting on paired donors, with incorporation or reduction of molecular oxygen"/>
    <property type="evidence" value="ECO:0007669"/>
    <property type="project" value="InterPro"/>
</dbReference>
<evidence type="ECO:0000313" key="8">
    <source>
        <dbReference type="EMBL" id="CAF9916908.1"/>
    </source>
</evidence>
<reference evidence="8" key="1">
    <citation type="submission" date="2021-03" db="EMBL/GenBank/DDBJ databases">
        <authorList>
            <person name="Tagirdzhanova G."/>
        </authorList>
    </citation>
    <scope>NUCLEOTIDE SEQUENCE</scope>
</reference>
<dbReference type="AlphaFoldDB" id="A0A8H3F3G7"/>
<dbReference type="PRINTS" id="PR00465">
    <property type="entry name" value="EP450IV"/>
</dbReference>
<dbReference type="CDD" id="cd11041">
    <property type="entry name" value="CYP503A1-like"/>
    <property type="match status" value="1"/>
</dbReference>
<dbReference type="Pfam" id="PF00067">
    <property type="entry name" value="p450"/>
    <property type="match status" value="1"/>
</dbReference>
<dbReference type="SUPFAM" id="SSF48264">
    <property type="entry name" value="Cytochrome P450"/>
    <property type="match status" value="1"/>
</dbReference>
<dbReference type="InterPro" id="IPR036396">
    <property type="entry name" value="Cyt_P450_sf"/>
</dbReference>
<evidence type="ECO:0000256" key="5">
    <source>
        <dbReference type="ARBA" id="ARBA00023004"/>
    </source>
</evidence>
<proteinExistence type="inferred from homology"/>
<dbReference type="Gene3D" id="1.10.630.10">
    <property type="entry name" value="Cytochrome P450"/>
    <property type="match status" value="1"/>
</dbReference>
<dbReference type="GO" id="GO:0004497">
    <property type="term" value="F:monooxygenase activity"/>
    <property type="evidence" value="ECO:0007669"/>
    <property type="project" value="UniProtKB-KW"/>
</dbReference>
<dbReference type="InterPro" id="IPR002403">
    <property type="entry name" value="Cyt_P450_E_grp-IV"/>
</dbReference>
<evidence type="ECO:0000256" key="6">
    <source>
        <dbReference type="ARBA" id="ARBA00023033"/>
    </source>
</evidence>
<dbReference type="OrthoDB" id="1844152at2759"/>
<protein>
    <recommendedName>
        <fullName evidence="10">Cytochrome P450</fullName>
    </recommendedName>
</protein>
<comment type="caution">
    <text evidence="8">The sequence shown here is derived from an EMBL/GenBank/DDBJ whole genome shotgun (WGS) entry which is preliminary data.</text>
</comment>
<dbReference type="GO" id="GO:0005506">
    <property type="term" value="F:iron ion binding"/>
    <property type="evidence" value="ECO:0007669"/>
    <property type="project" value="InterPro"/>
</dbReference>
<organism evidence="8 9">
    <name type="scientific">Alectoria fallacina</name>
    <dbReference type="NCBI Taxonomy" id="1903189"/>
    <lineage>
        <taxon>Eukaryota</taxon>
        <taxon>Fungi</taxon>
        <taxon>Dikarya</taxon>
        <taxon>Ascomycota</taxon>
        <taxon>Pezizomycotina</taxon>
        <taxon>Lecanoromycetes</taxon>
        <taxon>OSLEUM clade</taxon>
        <taxon>Lecanoromycetidae</taxon>
        <taxon>Lecanorales</taxon>
        <taxon>Lecanorineae</taxon>
        <taxon>Parmeliaceae</taxon>
        <taxon>Alectoria</taxon>
    </lineage>
</organism>
<evidence type="ECO:0000256" key="2">
    <source>
        <dbReference type="ARBA" id="ARBA00010617"/>
    </source>
</evidence>
<sequence length="518" mass="59546">MASWENYQKVRLYGLEIEPLLQNQYTWVLLVLVVLSLSLRQSKSGNETIDAPIIGSRQSWIARWRFFSDAERVIDEGYSKFKTGMFKLSGQDMVILPTKFVDELRNVPENEISSIKANTDNFQGVYSATSILTESNLHSVVLQTKLTPKLGPLIPIIRDELEYAMTQEMLDFDKGWKSVEAFGLLIRLVSRVSSRLFVGDDLCRSMTWLNASRGYTENAFKSIILLRIFPQWAKLYAAQFIPYVWLVRYHLYKAKTVLEPLIAKRRREQAAGTLVRDEKFDNLLQFMDNAASGMDARPEKLAGRTLILTLASSHTTSMAACQALFQMCEHPEYIPELREEVEMVIEEDRGWRKTTLTKLRKLDSFVKESQRVHPPSLLGFKRAFLKQRTLSDGTVIPQGAHTLMAIQPHQQEDPSIPDPEVFDGLRYYRMRQQEGHANKHQFATTDPYTLHFGHGKYSCPGRFLASNVIKLILGRLLLDFDFRFPYNQGRPEDVRAHEYIFPNPLGKVELQLRKGAGE</sequence>
<keyword evidence="4" id="KW-0560">Oxidoreductase</keyword>
<gene>
    <name evidence="8" type="ORF">ALECFALPRED_010907</name>
</gene>
<evidence type="ECO:0000256" key="4">
    <source>
        <dbReference type="ARBA" id="ARBA00023002"/>
    </source>
</evidence>
<dbReference type="EMBL" id="CAJPDR010000094">
    <property type="protein sequence ID" value="CAF9916908.1"/>
    <property type="molecule type" value="Genomic_DNA"/>
</dbReference>
<evidence type="ECO:0000256" key="7">
    <source>
        <dbReference type="PIRSR" id="PIRSR602403-1"/>
    </source>
</evidence>